<evidence type="ECO:0000259" key="10">
    <source>
        <dbReference type="Pfam" id="PF13962"/>
    </source>
</evidence>
<evidence type="ECO:0000256" key="4">
    <source>
        <dbReference type="ARBA" id="ARBA00022737"/>
    </source>
</evidence>
<dbReference type="PANTHER" id="PTHR24186:SF37">
    <property type="entry name" value="PGG DOMAIN-CONTAINING PROTEIN"/>
    <property type="match status" value="1"/>
</dbReference>
<evidence type="ECO:0000313" key="11">
    <source>
        <dbReference type="EMBL" id="RDX70685.1"/>
    </source>
</evidence>
<dbReference type="PROSITE" id="PS50297">
    <property type="entry name" value="ANK_REP_REGION"/>
    <property type="match status" value="2"/>
</dbReference>
<evidence type="ECO:0000256" key="5">
    <source>
        <dbReference type="ARBA" id="ARBA00022989"/>
    </source>
</evidence>
<evidence type="ECO:0000256" key="7">
    <source>
        <dbReference type="ARBA" id="ARBA00023136"/>
    </source>
</evidence>
<evidence type="ECO:0000256" key="2">
    <source>
        <dbReference type="ARBA" id="ARBA00004413"/>
    </source>
</evidence>
<dbReference type="Pfam" id="PF12796">
    <property type="entry name" value="Ank_2"/>
    <property type="match status" value="2"/>
</dbReference>
<dbReference type="AlphaFoldDB" id="A0A371EX99"/>
<evidence type="ECO:0000256" key="3">
    <source>
        <dbReference type="ARBA" id="ARBA00022692"/>
    </source>
</evidence>
<dbReference type="Gene3D" id="1.25.40.20">
    <property type="entry name" value="Ankyrin repeat-containing domain"/>
    <property type="match status" value="1"/>
</dbReference>
<feature type="repeat" description="ANK" evidence="8">
    <location>
        <begin position="112"/>
        <end position="133"/>
    </location>
</feature>
<feature type="transmembrane region" description="Helical" evidence="9">
    <location>
        <begin position="430"/>
        <end position="457"/>
    </location>
</feature>
<evidence type="ECO:0000256" key="1">
    <source>
        <dbReference type="ARBA" id="ARBA00004141"/>
    </source>
</evidence>
<sequence length="468" mass="52794">MSYAQENDTMSALYEISLRGSVLELETLIGRDQLILHKLSLTAFIETPLHISALLGHLDFTKSLLTYKPQLALELDHSKRTPLHLASAQGHIDIVHVLLQTCEDACLMSDQDGRIPLHYAAMRGRIEVARELIGAKPESLMVLDGSGKTMLHLCVEHNHLETLKTLVQVIGDVRSDFLNFGDIHHGNTILHMAIMLKQIETIRYLLSISKIREETNIENKMGCTALDMLEHRPQDWRSLQIKHMLVDAGIKNKEKNHTHSVPSTTMGVVSPTRVDPSEKYWRKIFTRSKKFLRDQGDRLEEMRGMLSLVATMISTMSFSVVMNPPGGFIQASQSSDIRNCHDNSGSNRDACPGKPVLLTAEPDYFQSFVMFNSISFVASLSITLLLVSGIPLKNEVTMGILSIGTGVTLTFLMLSYFFSTLMWQLLDREIGYIFLCWLGLLGLIVVFTIIRVIYWLVKVIKHVKEVYK</sequence>
<keyword evidence="5 9" id="KW-1133">Transmembrane helix</keyword>
<keyword evidence="7 9" id="KW-0472">Membrane</keyword>
<dbReference type="SMART" id="SM00248">
    <property type="entry name" value="ANK"/>
    <property type="match status" value="5"/>
</dbReference>
<feature type="domain" description="PGG" evidence="10">
    <location>
        <begin position="298"/>
        <end position="420"/>
    </location>
</feature>
<feature type="transmembrane region" description="Helical" evidence="9">
    <location>
        <begin position="399"/>
        <end position="418"/>
    </location>
</feature>
<keyword evidence="12" id="KW-1185">Reference proteome</keyword>
<comment type="subcellular location">
    <subcellularLocation>
        <location evidence="2">Cell membrane</location>
        <topology evidence="2">Peripheral membrane protein</topology>
        <orientation evidence="2">Cytoplasmic side</orientation>
    </subcellularLocation>
    <subcellularLocation>
        <location evidence="1">Membrane</location>
        <topology evidence="1">Multi-pass membrane protein</topology>
    </subcellularLocation>
</comment>
<protein>
    <submittedName>
        <fullName evidence="11">Ankyrin repeat-containing protein</fullName>
    </submittedName>
</protein>
<name>A0A371EX99_MUCPR</name>
<dbReference type="Pfam" id="PF13962">
    <property type="entry name" value="PGG"/>
    <property type="match status" value="1"/>
</dbReference>
<gene>
    <name evidence="11" type="ORF">CR513_50047</name>
</gene>
<proteinExistence type="predicted"/>
<dbReference type="STRING" id="157652.A0A371EX99"/>
<dbReference type="OrthoDB" id="1585477at2759"/>
<reference evidence="11" key="1">
    <citation type="submission" date="2018-05" db="EMBL/GenBank/DDBJ databases">
        <title>Draft genome of Mucuna pruriens seed.</title>
        <authorList>
            <person name="Nnadi N.E."/>
            <person name="Vos R."/>
            <person name="Hasami M.H."/>
            <person name="Devisetty U.K."/>
            <person name="Aguiy J.C."/>
        </authorList>
    </citation>
    <scope>NUCLEOTIDE SEQUENCE [LARGE SCALE GENOMIC DNA]</scope>
    <source>
        <strain evidence="11">JCA_2017</strain>
    </source>
</reference>
<dbReference type="Proteomes" id="UP000257109">
    <property type="component" value="Unassembled WGS sequence"/>
</dbReference>
<keyword evidence="3 9" id="KW-0812">Transmembrane</keyword>
<keyword evidence="4" id="KW-0677">Repeat</keyword>
<accession>A0A371EX99</accession>
<keyword evidence="6 8" id="KW-0040">ANK repeat</keyword>
<dbReference type="PROSITE" id="PS50088">
    <property type="entry name" value="ANK_REPEAT"/>
    <property type="match status" value="2"/>
</dbReference>
<feature type="repeat" description="ANK" evidence="8">
    <location>
        <begin position="78"/>
        <end position="110"/>
    </location>
</feature>
<evidence type="ECO:0000256" key="9">
    <source>
        <dbReference type="SAM" id="Phobius"/>
    </source>
</evidence>
<organism evidence="11 12">
    <name type="scientific">Mucuna pruriens</name>
    <name type="common">Velvet bean</name>
    <name type="synonym">Dolichos pruriens</name>
    <dbReference type="NCBI Taxonomy" id="157652"/>
    <lineage>
        <taxon>Eukaryota</taxon>
        <taxon>Viridiplantae</taxon>
        <taxon>Streptophyta</taxon>
        <taxon>Embryophyta</taxon>
        <taxon>Tracheophyta</taxon>
        <taxon>Spermatophyta</taxon>
        <taxon>Magnoliopsida</taxon>
        <taxon>eudicotyledons</taxon>
        <taxon>Gunneridae</taxon>
        <taxon>Pentapetalae</taxon>
        <taxon>rosids</taxon>
        <taxon>fabids</taxon>
        <taxon>Fabales</taxon>
        <taxon>Fabaceae</taxon>
        <taxon>Papilionoideae</taxon>
        <taxon>50 kb inversion clade</taxon>
        <taxon>NPAAA clade</taxon>
        <taxon>indigoferoid/millettioid clade</taxon>
        <taxon>Phaseoleae</taxon>
        <taxon>Mucuna</taxon>
    </lineage>
</organism>
<feature type="transmembrane region" description="Helical" evidence="9">
    <location>
        <begin position="364"/>
        <end position="387"/>
    </location>
</feature>
<dbReference type="InterPro" id="IPR002110">
    <property type="entry name" value="Ankyrin_rpt"/>
</dbReference>
<comment type="caution">
    <text evidence="11">The sequence shown here is derived from an EMBL/GenBank/DDBJ whole genome shotgun (WGS) entry which is preliminary data.</text>
</comment>
<dbReference type="InterPro" id="IPR026961">
    <property type="entry name" value="PGG_dom"/>
</dbReference>
<feature type="non-terminal residue" evidence="11">
    <location>
        <position position="1"/>
    </location>
</feature>
<evidence type="ECO:0000256" key="8">
    <source>
        <dbReference type="PROSITE-ProRule" id="PRU00023"/>
    </source>
</evidence>
<dbReference type="SUPFAM" id="SSF48403">
    <property type="entry name" value="Ankyrin repeat"/>
    <property type="match status" value="1"/>
</dbReference>
<dbReference type="InterPro" id="IPR036770">
    <property type="entry name" value="Ankyrin_rpt-contain_sf"/>
</dbReference>
<dbReference type="PANTHER" id="PTHR24186">
    <property type="entry name" value="PROTEIN PHOSPHATASE 1 REGULATORY SUBUNIT"/>
    <property type="match status" value="1"/>
</dbReference>
<dbReference type="Pfam" id="PF00023">
    <property type="entry name" value="Ank"/>
    <property type="match status" value="1"/>
</dbReference>
<dbReference type="GO" id="GO:0005886">
    <property type="term" value="C:plasma membrane"/>
    <property type="evidence" value="ECO:0007669"/>
    <property type="project" value="UniProtKB-SubCell"/>
</dbReference>
<evidence type="ECO:0000313" key="12">
    <source>
        <dbReference type="Proteomes" id="UP000257109"/>
    </source>
</evidence>
<dbReference type="EMBL" id="QJKJ01011607">
    <property type="protein sequence ID" value="RDX70685.1"/>
    <property type="molecule type" value="Genomic_DNA"/>
</dbReference>
<evidence type="ECO:0000256" key="6">
    <source>
        <dbReference type="ARBA" id="ARBA00023043"/>
    </source>
</evidence>